<dbReference type="InterPro" id="IPR003190">
    <property type="entry name" value="Asp_decarbox"/>
</dbReference>
<evidence type="ECO:0000313" key="11">
    <source>
        <dbReference type="Proteomes" id="UP000475117"/>
    </source>
</evidence>
<dbReference type="UniPathway" id="UPA00028">
    <property type="reaction ID" value="UER00002"/>
</dbReference>
<accession>A0A6B3L3S0</accession>
<keyword evidence="5 9" id="KW-0865">Zymogen</keyword>
<keyword evidence="3 9" id="KW-0210">Decarboxylase</keyword>
<keyword evidence="6 9" id="KW-0456">Lyase</keyword>
<dbReference type="GO" id="GO:0005829">
    <property type="term" value="C:cytosol"/>
    <property type="evidence" value="ECO:0007669"/>
    <property type="project" value="TreeGrafter"/>
</dbReference>
<proteinExistence type="inferred from homology"/>
<dbReference type="Pfam" id="PF02261">
    <property type="entry name" value="Asp_decarbox"/>
    <property type="match status" value="1"/>
</dbReference>
<evidence type="ECO:0000256" key="4">
    <source>
        <dbReference type="ARBA" id="ARBA00022813"/>
    </source>
</evidence>
<evidence type="ECO:0000313" key="10">
    <source>
        <dbReference type="EMBL" id="QQL43969.1"/>
    </source>
</evidence>
<dbReference type="SUPFAM" id="SSF50692">
    <property type="entry name" value="ADC-like"/>
    <property type="match status" value="1"/>
</dbReference>
<keyword evidence="8 9" id="KW-0670">Pyruvate</keyword>
<feature type="binding site" evidence="9">
    <location>
        <begin position="73"/>
        <end position="75"/>
    </location>
    <ligand>
        <name>substrate</name>
    </ligand>
</feature>
<evidence type="ECO:0000256" key="9">
    <source>
        <dbReference type="HAMAP-Rule" id="MF_00446"/>
    </source>
</evidence>
<keyword evidence="7 9" id="KW-0704">Schiff base</keyword>
<reference evidence="10 11" key="1">
    <citation type="submission" date="2020-12" db="EMBL/GenBank/DDBJ databases">
        <title>Sulforoseuscoccus oceanibium gen. nov., sp. nov., a representative of the phylum Verrucomicrobia with special cytoplasmic membrane, and proposal of Sulforoseuscoccusaceae fam. nov.</title>
        <authorList>
            <person name="Xi F."/>
        </authorList>
    </citation>
    <scope>NUCLEOTIDE SEQUENCE [LARGE SCALE GENOMIC DNA]</scope>
    <source>
        <strain evidence="10 11">T37</strain>
    </source>
</reference>
<dbReference type="Gene3D" id="2.40.40.20">
    <property type="match status" value="1"/>
</dbReference>
<feature type="chain" id="PRO_5031680488" description="Aspartate 1-decarboxylase alpha chain" evidence="9">
    <location>
        <begin position="25"/>
        <end position="120"/>
    </location>
</feature>
<feature type="active site" description="Proton donor" evidence="9">
    <location>
        <position position="58"/>
    </location>
</feature>
<organism evidence="10 11">
    <name type="scientific">Sulfuriroseicoccus oceanibius</name>
    <dbReference type="NCBI Taxonomy" id="2707525"/>
    <lineage>
        <taxon>Bacteria</taxon>
        <taxon>Pseudomonadati</taxon>
        <taxon>Verrucomicrobiota</taxon>
        <taxon>Verrucomicrobiia</taxon>
        <taxon>Verrucomicrobiales</taxon>
        <taxon>Verrucomicrobiaceae</taxon>
        <taxon>Sulfuriroseicoccus</taxon>
    </lineage>
</organism>
<evidence type="ECO:0000256" key="6">
    <source>
        <dbReference type="ARBA" id="ARBA00023239"/>
    </source>
</evidence>
<dbReference type="HAMAP" id="MF_00446">
    <property type="entry name" value="PanD"/>
    <property type="match status" value="1"/>
</dbReference>
<dbReference type="KEGG" id="soa:G3M56_008680"/>
<dbReference type="GO" id="GO:0006523">
    <property type="term" value="P:alanine biosynthetic process"/>
    <property type="evidence" value="ECO:0007669"/>
    <property type="project" value="InterPro"/>
</dbReference>
<name>A0A6B3L3S0_9BACT</name>
<dbReference type="PANTHER" id="PTHR21012:SF0">
    <property type="entry name" value="ASPARTATE 1-DECARBOXYLASE"/>
    <property type="match status" value="1"/>
</dbReference>
<comment type="subunit">
    <text evidence="9">Heterooctamer of four alpha and four beta subunits.</text>
</comment>
<evidence type="ECO:0000256" key="7">
    <source>
        <dbReference type="ARBA" id="ARBA00023270"/>
    </source>
</evidence>
<comment type="subcellular location">
    <subcellularLocation>
        <location evidence="9">Cytoplasm</location>
    </subcellularLocation>
</comment>
<comment type="similarity">
    <text evidence="9">Belongs to the PanD family.</text>
</comment>
<comment type="pathway">
    <text evidence="9">Cofactor biosynthesis; (R)-pantothenate biosynthesis; beta-alanine from L-aspartate: step 1/1.</text>
</comment>
<comment type="cofactor">
    <cofactor evidence="9">
        <name>pyruvate</name>
        <dbReference type="ChEBI" id="CHEBI:15361"/>
    </cofactor>
    <text evidence="9">Binds 1 pyruvoyl group covalently per subunit.</text>
</comment>
<comment type="catalytic activity">
    <reaction evidence="9">
        <text>L-aspartate + H(+) = beta-alanine + CO2</text>
        <dbReference type="Rhea" id="RHEA:19497"/>
        <dbReference type="ChEBI" id="CHEBI:15378"/>
        <dbReference type="ChEBI" id="CHEBI:16526"/>
        <dbReference type="ChEBI" id="CHEBI:29991"/>
        <dbReference type="ChEBI" id="CHEBI:57966"/>
        <dbReference type="EC" id="4.1.1.11"/>
    </reaction>
</comment>
<comment type="PTM">
    <text evidence="9">Is synthesized initially as an inactive proenzyme, which is activated by self-cleavage at a specific serine bond to produce a beta-subunit with a hydroxyl group at its C-terminus and an alpha-subunit with a pyruvoyl group at its N-terminus.</text>
</comment>
<feature type="active site" description="Schiff-base intermediate with substrate; via pyruvic acid" evidence="9">
    <location>
        <position position="25"/>
    </location>
</feature>
<evidence type="ECO:0000256" key="5">
    <source>
        <dbReference type="ARBA" id="ARBA00023145"/>
    </source>
</evidence>
<evidence type="ECO:0000256" key="8">
    <source>
        <dbReference type="ARBA" id="ARBA00023317"/>
    </source>
</evidence>
<dbReference type="GO" id="GO:0015940">
    <property type="term" value="P:pantothenate biosynthetic process"/>
    <property type="evidence" value="ECO:0007669"/>
    <property type="project" value="UniProtKB-UniRule"/>
</dbReference>
<feature type="chain" id="PRO_5031680487" description="Aspartate 1-decarboxylase beta chain" evidence="9">
    <location>
        <begin position="1"/>
        <end position="24"/>
    </location>
</feature>
<comment type="function">
    <text evidence="9">Catalyzes the pyruvoyl-dependent decarboxylation of aspartate to produce beta-alanine.</text>
</comment>
<keyword evidence="11" id="KW-1185">Reference proteome</keyword>
<evidence type="ECO:0000256" key="3">
    <source>
        <dbReference type="ARBA" id="ARBA00022793"/>
    </source>
</evidence>
<dbReference type="EC" id="4.1.1.11" evidence="9"/>
<dbReference type="EMBL" id="CP066776">
    <property type="protein sequence ID" value="QQL43969.1"/>
    <property type="molecule type" value="Genomic_DNA"/>
</dbReference>
<feature type="modified residue" description="Pyruvic acid (Ser)" evidence="9">
    <location>
        <position position="25"/>
    </location>
</feature>
<feature type="binding site" evidence="9">
    <location>
        <position position="57"/>
    </location>
    <ligand>
        <name>substrate</name>
    </ligand>
</feature>
<keyword evidence="1 9" id="KW-0963">Cytoplasm</keyword>
<protein>
    <recommendedName>
        <fullName evidence="9">Aspartate 1-decarboxylase</fullName>
        <ecNumber evidence="9">4.1.1.11</ecNumber>
    </recommendedName>
    <alternativeName>
        <fullName evidence="9">Aspartate alpha-decarboxylase</fullName>
    </alternativeName>
    <component>
        <recommendedName>
            <fullName evidence="9">Aspartate 1-decarboxylase beta chain</fullName>
        </recommendedName>
    </component>
    <component>
        <recommendedName>
            <fullName evidence="9">Aspartate 1-decarboxylase alpha chain</fullName>
        </recommendedName>
    </component>
</protein>
<evidence type="ECO:0000256" key="1">
    <source>
        <dbReference type="ARBA" id="ARBA00022490"/>
    </source>
</evidence>
<gene>
    <name evidence="9" type="primary">panD</name>
    <name evidence="10" type="ORF">G3M56_008680</name>
</gene>
<keyword evidence="4 9" id="KW-0068">Autocatalytic cleavage</keyword>
<dbReference type="RefSeq" id="WP_164363487.1">
    <property type="nucleotide sequence ID" value="NZ_CP066776.1"/>
</dbReference>
<dbReference type="GO" id="GO:0004068">
    <property type="term" value="F:aspartate 1-decarboxylase activity"/>
    <property type="evidence" value="ECO:0007669"/>
    <property type="project" value="UniProtKB-UniRule"/>
</dbReference>
<evidence type="ECO:0000256" key="2">
    <source>
        <dbReference type="ARBA" id="ARBA00022655"/>
    </source>
</evidence>
<keyword evidence="2 9" id="KW-0566">Pantothenate biosynthesis</keyword>
<sequence>MLRVQLKSKLHRAMVTGADIAYEGSISIPADLMREADIWPGEKVLVASITSGNRLETYAQLGEEGCGRITINGGAAHRIKTGERITILAWGLSEKPIEPIKLLCDENNRIIKTSFSADPI</sequence>
<dbReference type="Proteomes" id="UP000475117">
    <property type="component" value="Chromosome"/>
</dbReference>
<dbReference type="InterPro" id="IPR009010">
    <property type="entry name" value="Asp_de-COase-like_dom_sf"/>
</dbReference>
<dbReference type="AlphaFoldDB" id="A0A6B3L3S0"/>
<dbReference type="PANTHER" id="PTHR21012">
    <property type="entry name" value="ASPARTATE 1-DECARBOXYLASE"/>
    <property type="match status" value="1"/>
</dbReference>